<evidence type="ECO:0000313" key="2">
    <source>
        <dbReference type="Proteomes" id="UP000178750"/>
    </source>
</evidence>
<organism evidence="1 2">
    <name type="scientific">Candidatus Woesebacteria bacterium RIFCSPHIGHO2_01_FULL_38_9b</name>
    <dbReference type="NCBI Taxonomy" id="1802493"/>
    <lineage>
        <taxon>Bacteria</taxon>
        <taxon>Candidatus Woeseibacteriota</taxon>
    </lineage>
</organism>
<dbReference type="Proteomes" id="UP000178750">
    <property type="component" value="Unassembled WGS sequence"/>
</dbReference>
<name>A0A1F7Y4N7_9BACT</name>
<comment type="caution">
    <text evidence="1">The sequence shown here is derived from an EMBL/GenBank/DDBJ whole genome shotgun (WGS) entry which is preliminary data.</text>
</comment>
<proteinExistence type="predicted"/>
<reference evidence="1 2" key="1">
    <citation type="journal article" date="2016" name="Nat. Commun.">
        <title>Thousands of microbial genomes shed light on interconnected biogeochemical processes in an aquifer system.</title>
        <authorList>
            <person name="Anantharaman K."/>
            <person name="Brown C.T."/>
            <person name="Hug L.A."/>
            <person name="Sharon I."/>
            <person name="Castelle C.J."/>
            <person name="Probst A.J."/>
            <person name="Thomas B.C."/>
            <person name="Singh A."/>
            <person name="Wilkins M.J."/>
            <person name="Karaoz U."/>
            <person name="Brodie E.L."/>
            <person name="Williams K.H."/>
            <person name="Hubbard S.S."/>
            <person name="Banfield J.F."/>
        </authorList>
    </citation>
    <scope>NUCLEOTIDE SEQUENCE [LARGE SCALE GENOMIC DNA]</scope>
</reference>
<evidence type="ECO:0000313" key="1">
    <source>
        <dbReference type="EMBL" id="OGM21618.1"/>
    </source>
</evidence>
<gene>
    <name evidence="1" type="ORF">A2863_00455</name>
</gene>
<dbReference type="AlphaFoldDB" id="A0A1F7Y4N7"/>
<accession>A0A1F7Y4N7</accession>
<sequence>MDQDYYFTAEKVLSLASRAAELYESSIADEKRELLSFLLSNCKLEGKKLQFTLKKPFDTIHMHASRQDWLPG</sequence>
<dbReference type="EMBL" id="MGGF01000031">
    <property type="protein sequence ID" value="OGM21618.1"/>
    <property type="molecule type" value="Genomic_DNA"/>
</dbReference>
<protein>
    <submittedName>
        <fullName evidence="1">Uncharacterized protein</fullName>
    </submittedName>
</protein>